<comment type="caution">
    <text evidence="1">The sequence shown here is derived from an EMBL/GenBank/DDBJ whole genome shotgun (WGS) entry which is preliminary data.</text>
</comment>
<protein>
    <submittedName>
        <fullName evidence="1">15781_t:CDS:1</fullName>
    </submittedName>
</protein>
<accession>A0ACA9PYU8</accession>
<reference evidence="1" key="1">
    <citation type="submission" date="2021-06" db="EMBL/GenBank/DDBJ databases">
        <authorList>
            <person name="Kallberg Y."/>
            <person name="Tangrot J."/>
            <person name="Rosling A."/>
        </authorList>
    </citation>
    <scope>NUCLEOTIDE SEQUENCE</scope>
    <source>
        <strain evidence="1">CL356</strain>
    </source>
</reference>
<proteinExistence type="predicted"/>
<dbReference type="Proteomes" id="UP000789525">
    <property type="component" value="Unassembled WGS sequence"/>
</dbReference>
<dbReference type="EMBL" id="CAJVPT010042027">
    <property type="protein sequence ID" value="CAG8729245.1"/>
    <property type="molecule type" value="Genomic_DNA"/>
</dbReference>
<feature type="non-terminal residue" evidence="1">
    <location>
        <position position="150"/>
    </location>
</feature>
<feature type="non-terminal residue" evidence="1">
    <location>
        <position position="1"/>
    </location>
</feature>
<gene>
    <name evidence="1" type="ORF">ACOLOM_LOCUS11539</name>
</gene>
<sequence length="150" mass="16801">VIDAGLPSLYLIGSLCILISAYIQQRRRKGSNYERLLNNQSNSSYGSIAQTVVIDEDESSVDDSNSISDVTLVPDECDKNVIFDYTRLLVSLISLGLFCALAIVRWKNYSDEKHGYYWVITPVVEAAIWIYAIVLAVINVASRQRSVLHI</sequence>
<keyword evidence="2" id="KW-1185">Reference proteome</keyword>
<name>A0ACA9PYU8_9GLOM</name>
<evidence type="ECO:0000313" key="1">
    <source>
        <dbReference type="EMBL" id="CAG8729245.1"/>
    </source>
</evidence>
<organism evidence="1 2">
    <name type="scientific">Acaulospora colombiana</name>
    <dbReference type="NCBI Taxonomy" id="27376"/>
    <lineage>
        <taxon>Eukaryota</taxon>
        <taxon>Fungi</taxon>
        <taxon>Fungi incertae sedis</taxon>
        <taxon>Mucoromycota</taxon>
        <taxon>Glomeromycotina</taxon>
        <taxon>Glomeromycetes</taxon>
        <taxon>Diversisporales</taxon>
        <taxon>Acaulosporaceae</taxon>
        <taxon>Acaulospora</taxon>
    </lineage>
</organism>
<evidence type="ECO:0000313" key="2">
    <source>
        <dbReference type="Proteomes" id="UP000789525"/>
    </source>
</evidence>